<dbReference type="RefSeq" id="WP_346580625.1">
    <property type="nucleotide sequence ID" value="NZ_JBDJLH010000001.1"/>
</dbReference>
<sequence>MKNIVKYSIYFFIGIVLFGACTPEKYELGDIDIAPAQIVEGVSYKIEHDASNPNIIYLTSLVDAKYTPLWEHPQGRSQDKKVTLRIPFPGEYKVKFGVETRGGIVYGEPATFKVDDMYAEFISDETWTLLAGGAGEEKTWYLDLDQNGLSRVFKGPLYFYGTGDWWGNVNQQGKPLNSDSWLWDPTWKENTWLMPAGDYGEMTFNLKGGANVIVNHNMLGRKQNGSFMIDTDKKTIRMVDATPLHGKPQDGIVVDWGDVRIMSLNENTMQLAVLRDPVLSQEGAAMLTYNFISKAYRESLESSD</sequence>
<evidence type="ECO:0000313" key="1">
    <source>
        <dbReference type="EMBL" id="MEN5376342.1"/>
    </source>
</evidence>
<gene>
    <name evidence="1" type="ORF">ABE541_03625</name>
</gene>
<reference evidence="1 2" key="1">
    <citation type="submission" date="2024-04" db="EMBL/GenBank/DDBJ databases">
        <title>WGS of bacteria from Torrens River.</title>
        <authorList>
            <person name="Wyrsch E.R."/>
            <person name="Drigo B."/>
        </authorList>
    </citation>
    <scope>NUCLEOTIDE SEQUENCE [LARGE SCALE GENOMIC DNA]</scope>
    <source>
        <strain evidence="1 2">TWI391</strain>
    </source>
</reference>
<dbReference type="Proteomes" id="UP001409291">
    <property type="component" value="Unassembled WGS sequence"/>
</dbReference>
<dbReference type="EMBL" id="JBDJNQ010000001">
    <property type="protein sequence ID" value="MEN5376342.1"/>
    <property type="molecule type" value="Genomic_DNA"/>
</dbReference>
<name>A0ABV0BSJ2_9SPHI</name>
<dbReference type="PROSITE" id="PS51257">
    <property type="entry name" value="PROKAR_LIPOPROTEIN"/>
    <property type="match status" value="1"/>
</dbReference>
<organism evidence="1 2">
    <name type="scientific">Sphingobacterium kitahiroshimense</name>
    <dbReference type="NCBI Taxonomy" id="470446"/>
    <lineage>
        <taxon>Bacteria</taxon>
        <taxon>Pseudomonadati</taxon>
        <taxon>Bacteroidota</taxon>
        <taxon>Sphingobacteriia</taxon>
        <taxon>Sphingobacteriales</taxon>
        <taxon>Sphingobacteriaceae</taxon>
        <taxon>Sphingobacterium</taxon>
    </lineage>
</organism>
<comment type="caution">
    <text evidence="1">The sequence shown here is derived from an EMBL/GenBank/DDBJ whole genome shotgun (WGS) entry which is preliminary data.</text>
</comment>
<evidence type="ECO:0000313" key="2">
    <source>
        <dbReference type="Proteomes" id="UP001409291"/>
    </source>
</evidence>
<protein>
    <submittedName>
        <fullName evidence="1">Uncharacterized protein</fullName>
    </submittedName>
</protein>
<proteinExistence type="predicted"/>
<keyword evidence="2" id="KW-1185">Reference proteome</keyword>
<accession>A0ABV0BSJ2</accession>